<feature type="compositionally biased region" description="Polar residues" evidence="1">
    <location>
        <begin position="31"/>
        <end position="49"/>
    </location>
</feature>
<evidence type="ECO:0000256" key="1">
    <source>
        <dbReference type="SAM" id="MobiDB-lite"/>
    </source>
</evidence>
<evidence type="ECO:0000313" key="3">
    <source>
        <dbReference type="Proteomes" id="UP001163046"/>
    </source>
</evidence>
<proteinExistence type="predicted"/>
<organism evidence="2 3">
    <name type="scientific">Desmophyllum pertusum</name>
    <dbReference type="NCBI Taxonomy" id="174260"/>
    <lineage>
        <taxon>Eukaryota</taxon>
        <taxon>Metazoa</taxon>
        <taxon>Cnidaria</taxon>
        <taxon>Anthozoa</taxon>
        <taxon>Hexacorallia</taxon>
        <taxon>Scleractinia</taxon>
        <taxon>Caryophylliina</taxon>
        <taxon>Caryophylliidae</taxon>
        <taxon>Desmophyllum</taxon>
    </lineage>
</organism>
<dbReference type="Proteomes" id="UP001163046">
    <property type="component" value="Unassembled WGS sequence"/>
</dbReference>
<feature type="region of interest" description="Disordered" evidence="1">
    <location>
        <begin position="30"/>
        <end position="66"/>
    </location>
</feature>
<sequence length="143" mass="16024">MNYFKSKDVLYTTSVVLLVLFYFSDYAESKPTISSPNPSQFQPNGTKQGNDSDHATEDAASLMTRGPGYEVDDAAVQSVEENRVKREVTLSNHCVIGYNKIEIDKEKVFVAAICAVGCNEIKRVFFFDDREPLVIAVNCQKKK</sequence>
<name>A0A9W9YF88_9CNID</name>
<dbReference type="AlphaFoldDB" id="A0A9W9YF88"/>
<reference evidence="2" key="1">
    <citation type="submission" date="2023-01" db="EMBL/GenBank/DDBJ databases">
        <title>Genome assembly of the deep-sea coral Lophelia pertusa.</title>
        <authorList>
            <person name="Herrera S."/>
            <person name="Cordes E."/>
        </authorList>
    </citation>
    <scope>NUCLEOTIDE SEQUENCE</scope>
    <source>
        <strain evidence="2">USNM1676648</strain>
        <tissue evidence="2">Polyp</tissue>
    </source>
</reference>
<dbReference type="OrthoDB" id="5951741at2759"/>
<dbReference type="EMBL" id="MU827779">
    <property type="protein sequence ID" value="KAJ7339332.1"/>
    <property type="molecule type" value="Genomic_DNA"/>
</dbReference>
<evidence type="ECO:0000313" key="2">
    <source>
        <dbReference type="EMBL" id="KAJ7339332.1"/>
    </source>
</evidence>
<comment type="caution">
    <text evidence="2">The sequence shown here is derived from an EMBL/GenBank/DDBJ whole genome shotgun (WGS) entry which is preliminary data.</text>
</comment>
<accession>A0A9W9YF88</accession>
<keyword evidence="3" id="KW-1185">Reference proteome</keyword>
<protein>
    <submittedName>
        <fullName evidence="2">Uncharacterized protein</fullName>
    </submittedName>
</protein>
<gene>
    <name evidence="2" type="ORF">OS493_005725</name>
</gene>